<dbReference type="SUPFAM" id="SSF54695">
    <property type="entry name" value="POZ domain"/>
    <property type="match status" value="1"/>
</dbReference>
<evidence type="ECO:0000313" key="5">
    <source>
        <dbReference type="RefSeq" id="XP_002733217.1"/>
    </source>
</evidence>
<dbReference type="PIRSF" id="PIRSF037037">
    <property type="entry name" value="Kelch-like_protein_gigaxonin"/>
    <property type="match status" value="1"/>
</dbReference>
<dbReference type="GeneID" id="100375020"/>
<gene>
    <name evidence="5" type="primary">LOC100375020</name>
</gene>
<accession>A0ABM0GMI6</accession>
<keyword evidence="1" id="KW-0880">Kelch repeat</keyword>
<dbReference type="PANTHER" id="PTHR24412">
    <property type="entry name" value="KELCH PROTEIN"/>
    <property type="match status" value="1"/>
</dbReference>
<dbReference type="InterPro" id="IPR015915">
    <property type="entry name" value="Kelch-typ_b-propeller"/>
</dbReference>
<dbReference type="Proteomes" id="UP000694865">
    <property type="component" value="Unplaced"/>
</dbReference>
<dbReference type="SUPFAM" id="SSF50965">
    <property type="entry name" value="Galactose oxidase, central domain"/>
    <property type="match status" value="1"/>
</dbReference>
<dbReference type="InterPro" id="IPR011043">
    <property type="entry name" value="Gal_Oxase/kelch_b-propeller"/>
</dbReference>
<dbReference type="Pfam" id="PF07707">
    <property type="entry name" value="BACK"/>
    <property type="match status" value="1"/>
</dbReference>
<dbReference type="SMART" id="SM00612">
    <property type="entry name" value="Kelch"/>
    <property type="match status" value="5"/>
</dbReference>
<dbReference type="InterPro" id="IPR000210">
    <property type="entry name" value="BTB/POZ_dom"/>
</dbReference>
<sequence>MASVPGFDFTHENHAANLLKGIQDMKFQRKFFDVVICVGEHEFPCHRVVVASCSTYFQALFSHDLKNQTRVSLHEVDPTSLGLIIEFMYTSKLTLTDDNVQSLLETSDLIQVLEIKNACATYLERQIDFTNCLGIQQFAELHTCQALSKKAKMFIMENFSEVSKEEELLALPKDSLLVYLSSDNVQVRREEDILEAVLAWSHQEEAREQILFKLLNFVRFMFIDEKYLEEKIQTHEALKRWDGLNDMLKKVKQYRTMTATELSSIPCCQSRVFSEIVVILGGNVVGHECQVQVYDPKTRKWSSLPELPLHKDQVATAVSLGNNIFVSSRRGKSLLYKWQQKKWLHKSSPLLKGRWSQRCVVLDGWVYALGGKDVNWASVTSVEKYNPAKNTWTETTPMIHTARKPGVTVCHGKIYVIGGYSDVNPPPSQCYDPLLDQWSIVSSCPTLTAQQPACTAVTLNGAIYVICDVTGVLYCYDPLIDSWQLKSPQIVGRTDPGMTVCNGRIYVFGGYYQSNLGAVETIETYDVVDDTWTTVGYMPVAVYRHGCVTIRRLGH</sequence>
<dbReference type="RefSeq" id="XP_002733217.1">
    <property type="nucleotide sequence ID" value="XM_002733171.1"/>
</dbReference>
<keyword evidence="4" id="KW-1185">Reference proteome</keyword>
<organism evidence="4 5">
    <name type="scientific">Saccoglossus kowalevskii</name>
    <name type="common">Acorn worm</name>
    <dbReference type="NCBI Taxonomy" id="10224"/>
    <lineage>
        <taxon>Eukaryota</taxon>
        <taxon>Metazoa</taxon>
        <taxon>Hemichordata</taxon>
        <taxon>Enteropneusta</taxon>
        <taxon>Harrimaniidae</taxon>
        <taxon>Saccoglossus</taxon>
    </lineage>
</organism>
<proteinExistence type="predicted"/>
<evidence type="ECO:0000256" key="1">
    <source>
        <dbReference type="ARBA" id="ARBA00022441"/>
    </source>
</evidence>
<dbReference type="Gene3D" id="2.120.10.80">
    <property type="entry name" value="Kelch-type beta propeller"/>
    <property type="match status" value="2"/>
</dbReference>
<dbReference type="PROSITE" id="PS50097">
    <property type="entry name" value="BTB"/>
    <property type="match status" value="1"/>
</dbReference>
<dbReference type="InterPro" id="IPR006652">
    <property type="entry name" value="Kelch_1"/>
</dbReference>
<protein>
    <submittedName>
        <fullName evidence="5">Kelch-like protein 24-like</fullName>
    </submittedName>
</protein>
<feature type="domain" description="BTB" evidence="3">
    <location>
        <begin position="32"/>
        <end position="97"/>
    </location>
</feature>
<dbReference type="Gene3D" id="3.30.710.10">
    <property type="entry name" value="Potassium Channel Kv1.1, Chain A"/>
    <property type="match status" value="1"/>
</dbReference>
<dbReference type="PANTHER" id="PTHR24412:SF272">
    <property type="entry name" value="KELCH-LIKE PROTEIN DIABLO"/>
    <property type="match status" value="1"/>
</dbReference>
<dbReference type="InterPro" id="IPR011333">
    <property type="entry name" value="SKP1/BTB/POZ_sf"/>
</dbReference>
<keyword evidence="2" id="KW-0677">Repeat</keyword>
<evidence type="ECO:0000313" key="4">
    <source>
        <dbReference type="Proteomes" id="UP000694865"/>
    </source>
</evidence>
<reference evidence="5" key="1">
    <citation type="submission" date="2025-08" db="UniProtKB">
        <authorList>
            <consortium name="RefSeq"/>
        </authorList>
    </citation>
    <scope>IDENTIFICATION</scope>
    <source>
        <tissue evidence="5">Testes</tissue>
    </source>
</reference>
<evidence type="ECO:0000256" key="2">
    <source>
        <dbReference type="ARBA" id="ARBA00022737"/>
    </source>
</evidence>
<dbReference type="InterPro" id="IPR017096">
    <property type="entry name" value="BTB-kelch_protein"/>
</dbReference>
<dbReference type="Pfam" id="PF01344">
    <property type="entry name" value="Kelch_1"/>
    <property type="match status" value="3"/>
</dbReference>
<dbReference type="Gene3D" id="1.25.40.420">
    <property type="match status" value="1"/>
</dbReference>
<dbReference type="SMART" id="SM00875">
    <property type="entry name" value="BACK"/>
    <property type="match status" value="1"/>
</dbReference>
<dbReference type="SMART" id="SM00225">
    <property type="entry name" value="BTB"/>
    <property type="match status" value="1"/>
</dbReference>
<dbReference type="Pfam" id="PF00651">
    <property type="entry name" value="BTB"/>
    <property type="match status" value="1"/>
</dbReference>
<dbReference type="InterPro" id="IPR011705">
    <property type="entry name" value="BACK"/>
</dbReference>
<name>A0ABM0GMI6_SACKO</name>
<evidence type="ECO:0000259" key="3">
    <source>
        <dbReference type="PROSITE" id="PS50097"/>
    </source>
</evidence>